<proteinExistence type="predicted"/>
<sequence>MAILAFIGQAAPDTTAATGVVPGRLEALVEILGQHAAAIGRAVPTLEDARADREAVQGALQDIAQAVGTLAGSIEPPASAGQF</sequence>
<reference evidence="1 2" key="1">
    <citation type="journal article" date="2019" name="Environ. Microbiol.">
        <title>Species interactions and distinct microbial communities in high Arctic permafrost affected cryosols are associated with the CH4 and CO2 gas fluxes.</title>
        <authorList>
            <person name="Altshuler I."/>
            <person name="Hamel J."/>
            <person name="Turney S."/>
            <person name="Magnuson E."/>
            <person name="Levesque R."/>
            <person name="Greer C."/>
            <person name="Whyte L.G."/>
        </authorList>
    </citation>
    <scope>NUCLEOTIDE SEQUENCE [LARGE SCALE GENOMIC DNA]</scope>
    <source>
        <strain evidence="1 2">S9.3B</strain>
    </source>
</reference>
<dbReference type="AlphaFoldDB" id="A0A502F8L3"/>
<dbReference type="EMBL" id="RCZP01000046">
    <property type="protein sequence ID" value="TPG45699.1"/>
    <property type="molecule type" value="Genomic_DNA"/>
</dbReference>
<protein>
    <submittedName>
        <fullName evidence="1">Uncharacterized protein</fullName>
    </submittedName>
</protein>
<comment type="caution">
    <text evidence="1">The sequence shown here is derived from an EMBL/GenBank/DDBJ whole genome shotgun (WGS) entry which is preliminary data.</text>
</comment>
<accession>A0A502F8L3</accession>
<organism evidence="1 2">
    <name type="scientific">Muricoccus nepalensis</name>
    <dbReference type="NCBI Taxonomy" id="1854500"/>
    <lineage>
        <taxon>Bacteria</taxon>
        <taxon>Pseudomonadati</taxon>
        <taxon>Pseudomonadota</taxon>
        <taxon>Alphaproteobacteria</taxon>
        <taxon>Acetobacterales</taxon>
        <taxon>Roseomonadaceae</taxon>
        <taxon>Muricoccus</taxon>
    </lineage>
</organism>
<keyword evidence="2" id="KW-1185">Reference proteome</keyword>
<evidence type="ECO:0000313" key="1">
    <source>
        <dbReference type="EMBL" id="TPG45699.1"/>
    </source>
</evidence>
<dbReference type="RefSeq" id="WP_161993775.1">
    <property type="nucleotide sequence ID" value="NZ_RCZP01000046.1"/>
</dbReference>
<gene>
    <name evidence="1" type="ORF">EAH89_26220</name>
</gene>
<name>A0A502F8L3_9PROT</name>
<dbReference type="Proteomes" id="UP000317078">
    <property type="component" value="Unassembled WGS sequence"/>
</dbReference>
<evidence type="ECO:0000313" key="2">
    <source>
        <dbReference type="Proteomes" id="UP000317078"/>
    </source>
</evidence>